<organism evidence="3 4">
    <name type="scientific">Bondarzewia mesenterica</name>
    <dbReference type="NCBI Taxonomy" id="1095465"/>
    <lineage>
        <taxon>Eukaryota</taxon>
        <taxon>Fungi</taxon>
        <taxon>Dikarya</taxon>
        <taxon>Basidiomycota</taxon>
        <taxon>Agaricomycotina</taxon>
        <taxon>Agaricomycetes</taxon>
        <taxon>Russulales</taxon>
        <taxon>Bondarzewiaceae</taxon>
        <taxon>Bondarzewia</taxon>
    </lineage>
</organism>
<evidence type="ECO:0000256" key="2">
    <source>
        <dbReference type="SAM" id="Phobius"/>
    </source>
</evidence>
<keyword evidence="2" id="KW-1133">Transmembrane helix</keyword>
<feature type="region of interest" description="Disordered" evidence="1">
    <location>
        <begin position="2416"/>
        <end position="2450"/>
    </location>
</feature>
<dbReference type="EMBL" id="SGPL01000456">
    <property type="protein sequence ID" value="THH12496.1"/>
    <property type="molecule type" value="Genomic_DNA"/>
</dbReference>
<dbReference type="OrthoDB" id="10039566at2759"/>
<evidence type="ECO:0000256" key="1">
    <source>
        <dbReference type="SAM" id="MobiDB-lite"/>
    </source>
</evidence>
<evidence type="ECO:0000313" key="4">
    <source>
        <dbReference type="Proteomes" id="UP000310158"/>
    </source>
</evidence>
<evidence type="ECO:0000313" key="3">
    <source>
        <dbReference type="EMBL" id="THH12496.1"/>
    </source>
</evidence>
<keyword evidence="2" id="KW-0812">Transmembrane</keyword>
<dbReference type="PANTHER" id="PTHR35895:SF1">
    <property type="entry name" value="LIPID-BINDING SERUM GLYCOPROTEIN C-TERMINAL DOMAIN-CONTAINING PROTEIN"/>
    <property type="match status" value="1"/>
</dbReference>
<keyword evidence="2" id="KW-0472">Membrane</keyword>
<name>A0A4S4LK74_9AGAM</name>
<gene>
    <name evidence="3" type="ORF">EW146_g7640</name>
</gene>
<feature type="transmembrane region" description="Helical" evidence="2">
    <location>
        <begin position="107"/>
        <end position="132"/>
    </location>
</feature>
<accession>A0A4S4LK74</accession>
<proteinExistence type="predicted"/>
<dbReference type="InterPro" id="IPR046368">
    <property type="entry name" value="Tag1"/>
</dbReference>
<dbReference type="GO" id="GO:0000329">
    <property type="term" value="C:fungal-type vacuole membrane"/>
    <property type="evidence" value="ECO:0007669"/>
    <property type="project" value="InterPro"/>
</dbReference>
<feature type="compositionally biased region" description="Low complexity" evidence="1">
    <location>
        <begin position="2420"/>
        <end position="2450"/>
    </location>
</feature>
<dbReference type="Pfam" id="PF12505">
    <property type="entry name" value="DUF3712"/>
    <property type="match status" value="5"/>
</dbReference>
<feature type="region of interest" description="Disordered" evidence="1">
    <location>
        <begin position="66"/>
        <end position="91"/>
    </location>
</feature>
<reference evidence="3 4" key="1">
    <citation type="submission" date="2019-02" db="EMBL/GenBank/DDBJ databases">
        <title>Genome sequencing of the rare red list fungi Bondarzewia mesenterica.</title>
        <authorList>
            <person name="Buettner E."/>
            <person name="Kellner H."/>
        </authorList>
    </citation>
    <scope>NUCLEOTIDE SEQUENCE [LARGE SCALE GENOMIC DNA]</scope>
    <source>
        <strain evidence="3 4">DSM 108281</strain>
    </source>
</reference>
<comment type="caution">
    <text evidence="3">The sequence shown here is derived from an EMBL/GenBank/DDBJ whole genome shotgun (WGS) entry which is preliminary data.</text>
</comment>
<keyword evidence="4" id="KW-1185">Reference proteome</keyword>
<dbReference type="InterPro" id="IPR022185">
    <property type="entry name" value="DUF3712"/>
</dbReference>
<sequence>MEEGHRPREDSGLYEGIAPSTPSLAAESHIDSYDNAAGYAAAQSVESILRSTPAGVPLGPVFGGDSGAGTAAKRTEPGTLSRPTAEGVPAMADAPGSATTTPFYKKIWFFIALAVGGAISITLLFVILYPVIRAIAQHVVNVSALNIDKAAIVQPSNGSFTLQMDGLVTHTGIFSASIVFPKPLNISWVDGDQEVPLGSFSLQPLSARKKRAYINQTTNFDISDQDAFGRFAAAMITQQNFTWRLESNDLSVRALRFPVAKGIKFKKDVIFNGINNFDGNVFLKDFQLPGDSPEGGINFIAVTELNNPSPFQLSLGTVVFNLLYEDVFLGAGEGTDTNIKPGPNDITLRGRLVPHNGSDSELAVVSRLFTQYINSESSPVVAAGQSTLQNDNMSISWLSEGLQALKLMVPLKSPNPINPIQSIDIEDIALAFSEVQPWAPVANSRTVRAAMELPFGFGLSIGQIENTFNITKNGSVAAGLSTPLGMSTSEIRVINSTNTQGTINITIQDTAFQVPDPNHPYFSQFNADLTDLFRSNFRLEGHARAVANMSIGEITLDPIKFNVSSGLNGLQGLKNMVRIEEVDVLGGTSDGLNLGINVSIFNPSNLVLDTGDLILQLSKGSGLLGTTLLPNLTLAMGNNSLRAQGSFAPNNSPEGQQTLNNFVGGQGNRQPHSQSGIARFDLISDVDIQITGYGGSTNVTSLLQAFETLKLEATLPALGTKLLDSASLEVLVTTGHENNISYVTVNLANPFTAGLDITHINSTVSMHGIRLGTIQTNTNFTSASKSTTGSPNLDFDLNMDPQSLFTVTRILAAEAGLDTAQLDGIVALGGYHYLDGNDKRSWNRRRDNIYSGFDLPDFVDEAFKQLRSDVELTASITIGDYQTTLQYTQNNVSTKTDNSLNFLLPILAQPIVQNIVGGSALGIGNVLITDPQQDSFGTKLTGSITQAGPFDALISFGSGLTISWSGQALGSIKMPDVNVTGGVGAQFTIDSTFNVADVDHLTDFTRVLLTEDSFDWEISGENLTVTVLASVSALGIEVSGISLPSKKVTLKGMNGLKNGVKINSFDLPTNDPAGGIHLTLDTTPSQVGIQLSSIGFQNYFESTNLGPAESNGSLTLSPETSVPLSLVGQLIPQSSATGLHDVSTVFNNFIHGEDSEVVVHGNNAGPSDVSWLNDAIKSLMITTSLPNQGKLNIIKSISLNELNLQFSTDTAYDPLTSSNDATASFSLPFDFPIDITALEQNITIGTGGPSFAGLIIPKVPSTTDVEARVIHLTFSDVPFAVFDGQQGVFQQFLASTEVSENQTMQLSGAANTDAATAVGLLSLTDIEFSVGTSIAGLQGLNSKPPLVTMLDVYHGYSDFLLIKVNTSLFNPRYVCSTFDLDESLDALCAGDVAFGLLFQNQEIGTADISNLEIVPGNETYAIDVHFSPQGDAISVGQTLLENYLQGVQSDTVIQGSQDGTPIDSLKLAISEIHLEPVQIPALHQNLITTASLIFPTDIVQTGVATTSFSLDNPFTASINLLEVTATVTFQNLTLGEIDHVDRSSSPIHADGHSTITSPELPFKFNTDPGTIIELLLAGAQNNHVDLGPLTDLFALVLKDPEFHPPINTSMDASQPTCVSGKQFDANGAILGALKDLQVTLNVDSGVKIDDYSTDLAFKQFNVSAITDETALYLIGAVAPPIVQDLVSGASLSFSEANITNISDDGFDLSLRGALTGTGPLDAEITFTEPVTVNWNGNNIAQIALPPVCAAADTGVPDYQTNARLTITDQDQFTLFATFLLHNPNFDWTISTSKLRVTALGTDFDGVSLSKNISFKAFNNLPGVTISNFQLPSDDLDGGIHIETDSLIPSAAQLGIDLGTVGFQAFYENVLVGPLSGSNLFLAPEAQMREHLSGRIIPQSDDNLNTIGKLFSGFLAGENQTLSVQGNSVQPSGSSSPVGWLSSAFKTLTLQVILPGQVFNIIQSISLSDLEIVMIEQSEAFAPLASSKHTLAKYKNPFGFSLEVVQAAEDITLSTSGVDIADLRLPNAPTGGGSLTDIVIAFQNQTLRSLNDGAFGAFFGAVTDTQNIEFEMKGSADIVGRTSIGDIPIVGILFNVSSSLAGINAFGGTTSLSNVSITGSGGADGSEYIKTPLTTKLENPSNISLQTTDVSLPVYYQGVMLGRAAIDTFNLVPGENNVATEFRYAPADANDTTAQSFINRFLQSSDELPLEIRGDSGSSPFVSLQPGLEGIHLSTSLQGLNVPPIITHINAFITLDSLVTNLISVNFDISNPLDTELTIEFSQVDSGVDGQIYAHFEEAFQSFTIPAKGTANSGTFGNVLLTQGALASLGIIPLGELDVFAVTTVRIGSGGYQMPWLHLTQSGVPTTYQLSLSILGMKEKVQSMSASKLASITSSASPAINSSSILSAAALDSSKPSQGLSAEATLSTSSTRSAAPSSSSGGDTSPSPSPP</sequence>
<protein>
    <submittedName>
        <fullName evidence="3">Uncharacterized protein</fullName>
    </submittedName>
</protein>
<dbReference type="Proteomes" id="UP000310158">
    <property type="component" value="Unassembled WGS sequence"/>
</dbReference>
<dbReference type="PANTHER" id="PTHR35895">
    <property type="entry name" value="CHROMOSOME 16, WHOLE GENOME SHOTGUN SEQUENCE"/>
    <property type="match status" value="1"/>
</dbReference>